<proteinExistence type="predicted"/>
<comment type="caution">
    <text evidence="3">The sequence shown here is derived from an EMBL/GenBank/DDBJ whole genome shotgun (WGS) entry which is preliminary data.</text>
</comment>
<organism evidence="3 4">
    <name type="scientific">Kutzneria viridogrisea</name>
    <dbReference type="NCBI Taxonomy" id="47990"/>
    <lineage>
        <taxon>Bacteria</taxon>
        <taxon>Bacillati</taxon>
        <taxon>Actinomycetota</taxon>
        <taxon>Actinomycetes</taxon>
        <taxon>Pseudonocardiales</taxon>
        <taxon>Pseudonocardiaceae</taxon>
        <taxon>Kutzneria</taxon>
    </lineage>
</organism>
<feature type="compositionally biased region" description="Pro residues" evidence="1">
    <location>
        <begin position="168"/>
        <end position="195"/>
    </location>
</feature>
<feature type="transmembrane region" description="Helical" evidence="2">
    <location>
        <begin position="73"/>
        <end position="97"/>
    </location>
</feature>
<name>A0ABR6BFL2_9PSEU</name>
<keyword evidence="2" id="KW-1133">Transmembrane helix</keyword>
<keyword evidence="2" id="KW-0812">Transmembrane</keyword>
<keyword evidence="3" id="KW-0449">Lipoprotein</keyword>
<evidence type="ECO:0000256" key="1">
    <source>
        <dbReference type="SAM" id="MobiDB-lite"/>
    </source>
</evidence>
<keyword evidence="2" id="KW-0472">Membrane</keyword>
<dbReference type="Proteomes" id="UP000517916">
    <property type="component" value="Unassembled WGS sequence"/>
</dbReference>
<dbReference type="EMBL" id="JACJID010000002">
    <property type="protein sequence ID" value="MBA8925663.1"/>
    <property type="molecule type" value="Genomic_DNA"/>
</dbReference>
<feature type="region of interest" description="Disordered" evidence="1">
    <location>
        <begin position="121"/>
        <end position="195"/>
    </location>
</feature>
<accession>A0ABR6BFL2</accession>
<protein>
    <submittedName>
        <fullName evidence="3">Outer membrane murein-binding lipoprotein Lpp</fullName>
    </submittedName>
</protein>
<dbReference type="RefSeq" id="WP_025360330.1">
    <property type="nucleotide sequence ID" value="NZ_BAAABQ010000059.1"/>
</dbReference>
<evidence type="ECO:0000313" key="3">
    <source>
        <dbReference type="EMBL" id="MBA8925663.1"/>
    </source>
</evidence>
<feature type="compositionally biased region" description="Basic and acidic residues" evidence="1">
    <location>
        <begin position="20"/>
        <end position="34"/>
    </location>
</feature>
<evidence type="ECO:0000313" key="4">
    <source>
        <dbReference type="Proteomes" id="UP000517916"/>
    </source>
</evidence>
<reference evidence="3 4" key="1">
    <citation type="submission" date="2020-08" db="EMBL/GenBank/DDBJ databases">
        <title>Genomic Encyclopedia of Archaeal and Bacterial Type Strains, Phase II (KMG-II): from individual species to whole genera.</title>
        <authorList>
            <person name="Goeker M."/>
        </authorList>
    </citation>
    <scope>NUCLEOTIDE SEQUENCE [LARGE SCALE GENOMIC DNA]</scope>
    <source>
        <strain evidence="3 4">DSM 43850</strain>
    </source>
</reference>
<feature type="region of interest" description="Disordered" evidence="1">
    <location>
        <begin position="1"/>
        <end position="46"/>
    </location>
</feature>
<keyword evidence="4" id="KW-1185">Reference proteome</keyword>
<gene>
    <name evidence="3" type="ORF">BC739_002862</name>
</gene>
<evidence type="ECO:0000256" key="2">
    <source>
        <dbReference type="SAM" id="Phobius"/>
    </source>
</evidence>
<feature type="compositionally biased region" description="Low complexity" evidence="1">
    <location>
        <begin position="1"/>
        <end position="16"/>
    </location>
</feature>
<sequence length="195" mass="20395">MTAPARAGSASTRTAAQRPARGERNLERVPERSGSRGRTSAAERAYARRASRKQRLLGVMPVRLPKLGTKTPFVLMVMGLLAAGVLVTLFLSLSAVADSYKLEEAKNQVTELSSKVEQLRSEVAKQESPEVLSSKAKQLGMVPAPDPARIRQNPDGSVSVVGSAAPATTPPPPPSSSTPPPTTTTAAPPSPGGDH</sequence>